<accession>A0ABU5Q6R2</accession>
<dbReference type="InterPro" id="IPR034660">
    <property type="entry name" value="DinB/YfiT-like"/>
</dbReference>
<dbReference type="Gene3D" id="1.20.120.450">
    <property type="entry name" value="dinb family like domain"/>
    <property type="match status" value="1"/>
</dbReference>
<evidence type="ECO:0000313" key="1">
    <source>
        <dbReference type="EMBL" id="MEA5138282.1"/>
    </source>
</evidence>
<name>A0ABU5Q6R2_9BACT</name>
<dbReference type="Proteomes" id="UP001302949">
    <property type="component" value="Unassembled WGS sequence"/>
</dbReference>
<dbReference type="PANTHER" id="PTHR39473:SF1">
    <property type="entry name" value="DINB-LIKE DOMAIN-CONTAINING PROTEIN"/>
    <property type="match status" value="1"/>
</dbReference>
<gene>
    <name evidence="1" type="ORF">VB248_04020</name>
</gene>
<protein>
    <recommendedName>
        <fullName evidence="3">DinB family protein</fullName>
    </recommendedName>
</protein>
<comment type="caution">
    <text evidence="1">The sequence shown here is derived from an EMBL/GenBank/DDBJ whole genome shotgun (WGS) entry which is preliminary data.</text>
</comment>
<dbReference type="PANTHER" id="PTHR39473">
    <property type="match status" value="1"/>
</dbReference>
<dbReference type="EMBL" id="JAYFUM010000005">
    <property type="protein sequence ID" value="MEA5138282.1"/>
    <property type="molecule type" value="Genomic_DNA"/>
</dbReference>
<organism evidence="1 2">
    <name type="scientific">Arcicella rigui</name>
    <dbReference type="NCBI Taxonomy" id="797020"/>
    <lineage>
        <taxon>Bacteria</taxon>
        <taxon>Pseudomonadati</taxon>
        <taxon>Bacteroidota</taxon>
        <taxon>Cytophagia</taxon>
        <taxon>Cytophagales</taxon>
        <taxon>Flectobacillaceae</taxon>
        <taxon>Arcicella</taxon>
    </lineage>
</organism>
<proteinExistence type="predicted"/>
<evidence type="ECO:0008006" key="3">
    <source>
        <dbReference type="Google" id="ProtNLM"/>
    </source>
</evidence>
<reference evidence="1 2" key="1">
    <citation type="submission" date="2023-12" db="EMBL/GenBank/DDBJ databases">
        <title>Novel species of the genus Arcicella isolated from rivers.</title>
        <authorList>
            <person name="Lu H."/>
        </authorList>
    </citation>
    <scope>NUCLEOTIDE SEQUENCE [LARGE SCALE GENOMIC DNA]</scope>
    <source>
        <strain evidence="1 2">KCTC 23307</strain>
    </source>
</reference>
<evidence type="ECO:0000313" key="2">
    <source>
        <dbReference type="Proteomes" id="UP001302949"/>
    </source>
</evidence>
<dbReference type="RefSeq" id="WP_323295451.1">
    <property type="nucleotide sequence ID" value="NZ_JAYFUM010000005.1"/>
</dbReference>
<keyword evidence="2" id="KW-1185">Reference proteome</keyword>
<sequence length="167" mass="19429">MILQKINIDILHQLTDLLEDLDCLVYQEMLEPLHQHSVGQHVRHITEFYLCLLKGLETGKVNYDARERNLTIELDRNYTLEVLSTIKNRLKEEQTDTTLVLQSAFGMDKAIEIQSNYFRELVYLIEHTIHHLAIIKIGLNEVHPEIAIAPDFGVAHSTIQYRKRVEA</sequence>
<dbReference type="SUPFAM" id="SSF109854">
    <property type="entry name" value="DinB/YfiT-like putative metalloenzymes"/>
    <property type="match status" value="1"/>
</dbReference>